<keyword evidence="7 9" id="KW-0472">Membrane</keyword>
<evidence type="ECO:0000256" key="2">
    <source>
        <dbReference type="ARBA" id="ARBA00022448"/>
    </source>
</evidence>
<evidence type="ECO:0000256" key="7">
    <source>
        <dbReference type="ARBA" id="ARBA00023136"/>
    </source>
</evidence>
<dbReference type="InterPro" id="IPR018461">
    <property type="entry name" value="Na/H_Antiport_NhaC-like_C"/>
</dbReference>
<name>A0A644Z466_9ZZZZ</name>
<dbReference type="AlphaFoldDB" id="A0A644Z466"/>
<feature type="transmembrane region" description="Helical" evidence="9">
    <location>
        <begin position="69"/>
        <end position="93"/>
    </location>
</feature>
<sequence>MLLVVSFLKVPAVVALMTGVLSGDIVAITTGGVGLTQILNCWNNGYSMTTGNQIVDQVLNNGGIQSMMWTFSLAFLGIALGGLLDGSGILLTVIEHIIRWIRSTFLLVLVTIVSSIASNLVMGENYLSSILNSRLWGTAYDKLGLQRRMLSRCVEEGATLSAPLIPWTTAGAFFYGAFKMSPITYLPFAFTNYICPLLSIVLVFFGLTVVRIPKEGEHDPYYEREHRNLCHSADC</sequence>
<evidence type="ECO:0000256" key="9">
    <source>
        <dbReference type="SAM" id="Phobius"/>
    </source>
</evidence>
<feature type="transmembrane region" description="Helical" evidence="9">
    <location>
        <begin position="190"/>
        <end position="212"/>
    </location>
</feature>
<gene>
    <name evidence="11" type="primary">nhaC_2</name>
    <name evidence="11" type="ORF">SDC9_81368</name>
</gene>
<dbReference type="EMBL" id="VSSQ01007077">
    <property type="protein sequence ID" value="MPM34781.1"/>
    <property type="molecule type" value="Genomic_DNA"/>
</dbReference>
<dbReference type="PANTHER" id="PTHR33451">
    <property type="entry name" value="MALATE-2H(+)/NA(+)-LACTATE ANTIPORTER"/>
    <property type="match status" value="1"/>
</dbReference>
<accession>A0A644Z466</accession>
<organism evidence="11">
    <name type="scientific">bioreactor metagenome</name>
    <dbReference type="NCBI Taxonomy" id="1076179"/>
    <lineage>
        <taxon>unclassified sequences</taxon>
        <taxon>metagenomes</taxon>
        <taxon>ecological metagenomes</taxon>
    </lineage>
</organism>
<keyword evidence="2" id="KW-0813">Transport</keyword>
<keyword evidence="5 9" id="KW-0812">Transmembrane</keyword>
<keyword evidence="3" id="KW-0050">Antiport</keyword>
<evidence type="ECO:0000256" key="8">
    <source>
        <dbReference type="ARBA" id="ARBA00038435"/>
    </source>
</evidence>
<reference evidence="11" key="1">
    <citation type="submission" date="2019-08" db="EMBL/GenBank/DDBJ databases">
        <authorList>
            <person name="Kucharzyk K."/>
            <person name="Murdoch R.W."/>
            <person name="Higgins S."/>
            <person name="Loffler F."/>
        </authorList>
    </citation>
    <scope>NUCLEOTIDE SEQUENCE</scope>
</reference>
<comment type="caution">
    <text evidence="11">The sequence shown here is derived from an EMBL/GenBank/DDBJ whole genome shotgun (WGS) entry which is preliminary data.</text>
</comment>
<protein>
    <submittedName>
        <fullName evidence="11">Na(+)/H(+) antiporter NhaC</fullName>
    </submittedName>
</protein>
<evidence type="ECO:0000256" key="6">
    <source>
        <dbReference type="ARBA" id="ARBA00022989"/>
    </source>
</evidence>
<evidence type="ECO:0000259" key="10">
    <source>
        <dbReference type="Pfam" id="PF03553"/>
    </source>
</evidence>
<evidence type="ECO:0000313" key="11">
    <source>
        <dbReference type="EMBL" id="MPM34781.1"/>
    </source>
</evidence>
<evidence type="ECO:0000256" key="1">
    <source>
        <dbReference type="ARBA" id="ARBA00004651"/>
    </source>
</evidence>
<proteinExistence type="inferred from homology"/>
<dbReference type="GO" id="GO:0005886">
    <property type="term" value="C:plasma membrane"/>
    <property type="evidence" value="ECO:0007669"/>
    <property type="project" value="UniProtKB-SubCell"/>
</dbReference>
<dbReference type="GO" id="GO:0015297">
    <property type="term" value="F:antiporter activity"/>
    <property type="evidence" value="ECO:0007669"/>
    <property type="project" value="UniProtKB-KW"/>
</dbReference>
<keyword evidence="6 9" id="KW-1133">Transmembrane helix</keyword>
<evidence type="ECO:0000256" key="3">
    <source>
        <dbReference type="ARBA" id="ARBA00022449"/>
    </source>
</evidence>
<comment type="similarity">
    <text evidence="8">Belongs to the NhaC Na(+)/H(+) (TC 2.A.35) antiporter family.</text>
</comment>
<evidence type="ECO:0000256" key="4">
    <source>
        <dbReference type="ARBA" id="ARBA00022475"/>
    </source>
</evidence>
<comment type="subcellular location">
    <subcellularLocation>
        <location evidence="1">Cell membrane</location>
        <topology evidence="1">Multi-pass membrane protein</topology>
    </subcellularLocation>
</comment>
<dbReference type="Pfam" id="PF03553">
    <property type="entry name" value="Na_H_antiporter"/>
    <property type="match status" value="1"/>
</dbReference>
<dbReference type="InterPro" id="IPR052180">
    <property type="entry name" value="NhaC_Na-H+_Antiporter"/>
</dbReference>
<keyword evidence="4" id="KW-1003">Cell membrane</keyword>
<feature type="domain" description="Na+/H+ antiporter NhaC-like C-terminal" evidence="10">
    <location>
        <begin position="2"/>
        <end position="207"/>
    </location>
</feature>
<feature type="transmembrane region" description="Helical" evidence="9">
    <location>
        <begin position="105"/>
        <end position="122"/>
    </location>
</feature>
<evidence type="ECO:0000256" key="5">
    <source>
        <dbReference type="ARBA" id="ARBA00022692"/>
    </source>
</evidence>
<dbReference type="PANTHER" id="PTHR33451:SF3">
    <property type="entry name" value="MALATE-2H(+)_NA(+)-LACTATE ANTIPORTER"/>
    <property type="match status" value="1"/>
</dbReference>